<keyword evidence="2" id="KW-1185">Reference proteome</keyword>
<reference evidence="1 2" key="1">
    <citation type="submission" date="2019-02" db="EMBL/GenBank/DDBJ databases">
        <title>Genome sequencing of the rare red list fungi Hericium alpestre (H. flagellum).</title>
        <authorList>
            <person name="Buettner E."/>
            <person name="Kellner H."/>
        </authorList>
    </citation>
    <scope>NUCLEOTIDE SEQUENCE [LARGE SCALE GENOMIC DNA]</scope>
    <source>
        <strain evidence="1 2">DSM 108284</strain>
    </source>
</reference>
<evidence type="ECO:0000313" key="2">
    <source>
        <dbReference type="Proteomes" id="UP000298061"/>
    </source>
</evidence>
<name>A0A4Y9ZEC5_9AGAM</name>
<accession>A0A4Y9ZEC5</accession>
<sequence>MFSTRKMKEMFNEYQDSITMAIAQNTTGENWLQHAHLVYYKSHSVLLPDETVTVNLSFFELSTTRNTVLPALVVKDATDIFAERHVDGKLTEAQAFVVQRMLLHLWLYQALFGKPWNRMFL</sequence>
<organism evidence="1 2">
    <name type="scientific">Hericium alpestre</name>
    <dbReference type="NCBI Taxonomy" id="135208"/>
    <lineage>
        <taxon>Eukaryota</taxon>
        <taxon>Fungi</taxon>
        <taxon>Dikarya</taxon>
        <taxon>Basidiomycota</taxon>
        <taxon>Agaricomycotina</taxon>
        <taxon>Agaricomycetes</taxon>
        <taxon>Russulales</taxon>
        <taxon>Hericiaceae</taxon>
        <taxon>Hericium</taxon>
    </lineage>
</organism>
<dbReference type="AlphaFoldDB" id="A0A4Y9ZEC5"/>
<proteinExistence type="predicted"/>
<evidence type="ECO:0000313" key="1">
    <source>
        <dbReference type="EMBL" id="TFY73156.1"/>
    </source>
</evidence>
<dbReference type="EMBL" id="SFCI01003228">
    <property type="protein sequence ID" value="TFY73156.1"/>
    <property type="molecule type" value="Genomic_DNA"/>
</dbReference>
<protein>
    <submittedName>
        <fullName evidence="1">Uncharacterized protein</fullName>
    </submittedName>
</protein>
<comment type="caution">
    <text evidence="1">The sequence shown here is derived from an EMBL/GenBank/DDBJ whole genome shotgun (WGS) entry which is preliminary data.</text>
</comment>
<gene>
    <name evidence="1" type="ORF">EWM64_g10855</name>
</gene>
<dbReference type="Proteomes" id="UP000298061">
    <property type="component" value="Unassembled WGS sequence"/>
</dbReference>